<dbReference type="EMBL" id="CP042435">
    <property type="protein sequence ID" value="QEC67892.1"/>
    <property type="molecule type" value="Genomic_DNA"/>
</dbReference>
<proteinExistence type="predicted"/>
<evidence type="ECO:0000313" key="1">
    <source>
        <dbReference type="EMBL" id="QEC67892.1"/>
    </source>
</evidence>
<evidence type="ECO:0008006" key="3">
    <source>
        <dbReference type="Google" id="ProtNLM"/>
    </source>
</evidence>
<protein>
    <recommendedName>
        <fullName evidence="3">Transposase IS200-like domain-containing protein</fullName>
    </recommendedName>
</protein>
<evidence type="ECO:0000313" key="2">
    <source>
        <dbReference type="Proteomes" id="UP000321533"/>
    </source>
</evidence>
<dbReference type="AlphaFoldDB" id="A0A5B8V990"/>
<gene>
    <name evidence="1" type="ORF">FRZ67_11495</name>
</gene>
<dbReference type="Proteomes" id="UP000321533">
    <property type="component" value="Chromosome"/>
</dbReference>
<name>A0A5B8V990_9BACT</name>
<keyword evidence="2" id="KW-1185">Reference proteome</keyword>
<sequence length="56" mass="6402">MPNHIHVTIAFSKTNKSINKIVGDGKRFIAYDIIKRLKDIKHEILLSKLENAVNSK</sequence>
<organism evidence="1 2">
    <name type="scientific">Panacibacter ginsenosidivorans</name>
    <dbReference type="NCBI Taxonomy" id="1813871"/>
    <lineage>
        <taxon>Bacteria</taxon>
        <taxon>Pseudomonadati</taxon>
        <taxon>Bacteroidota</taxon>
        <taxon>Chitinophagia</taxon>
        <taxon>Chitinophagales</taxon>
        <taxon>Chitinophagaceae</taxon>
        <taxon>Panacibacter</taxon>
    </lineage>
</organism>
<reference evidence="1 2" key="1">
    <citation type="journal article" date="2016" name="Int. J. Syst. Evol. Microbiol.">
        <title>Panacibacter ginsenosidivorans gen. nov., sp. nov., with ginsenoside converting activity isolated from soil of a ginseng field.</title>
        <authorList>
            <person name="Siddiqi M.Z."/>
            <person name="Muhammad Shafi S."/>
            <person name="Choi K.D."/>
            <person name="Im W.T."/>
        </authorList>
    </citation>
    <scope>NUCLEOTIDE SEQUENCE [LARGE SCALE GENOMIC DNA]</scope>
    <source>
        <strain evidence="1 2">Gsoil1550</strain>
    </source>
</reference>
<dbReference type="OrthoDB" id="9788881at2"/>
<accession>A0A5B8V990</accession>
<dbReference type="KEGG" id="pgin:FRZ67_11495"/>